<name>A0AA37TQT6_9HYPH</name>
<dbReference type="EMBL" id="BSPL01000032">
    <property type="protein sequence ID" value="GLS73892.1"/>
    <property type="molecule type" value="Genomic_DNA"/>
</dbReference>
<gene>
    <name evidence="1" type="ORF">GCM10007890_59070</name>
</gene>
<accession>A0AA37TQT6</accession>
<evidence type="ECO:0000313" key="1">
    <source>
        <dbReference type="EMBL" id="GLS73892.1"/>
    </source>
</evidence>
<protein>
    <submittedName>
        <fullName evidence="1">Uncharacterized protein</fullName>
    </submittedName>
</protein>
<sequence length="110" mass="12200">MPTRSANEILDSMFDLFRQMGSGIALDLHWLAISRRLQQVRAEAVWSADMDFIAVKLKAYAAHFAATYEPDLGSEAIKAANAAKLDRVVEQYAILRAHLEQQPGGSERPA</sequence>
<dbReference type="Proteomes" id="UP001157440">
    <property type="component" value="Unassembled WGS sequence"/>
</dbReference>
<dbReference type="AlphaFoldDB" id="A0AA37TQT6"/>
<proteinExistence type="predicted"/>
<comment type="caution">
    <text evidence="1">The sequence shown here is derived from an EMBL/GenBank/DDBJ whole genome shotgun (WGS) entry which is preliminary data.</text>
</comment>
<keyword evidence="2" id="KW-1185">Reference proteome</keyword>
<evidence type="ECO:0000313" key="2">
    <source>
        <dbReference type="Proteomes" id="UP001157440"/>
    </source>
</evidence>
<dbReference type="RefSeq" id="WP_238199665.1">
    <property type="nucleotide sequence ID" value="NZ_BPQZ01000043.1"/>
</dbReference>
<reference evidence="2" key="1">
    <citation type="journal article" date="2019" name="Int. J. Syst. Evol. Microbiol.">
        <title>The Global Catalogue of Microorganisms (GCM) 10K type strain sequencing project: providing services to taxonomists for standard genome sequencing and annotation.</title>
        <authorList>
            <consortium name="The Broad Institute Genomics Platform"/>
            <consortium name="The Broad Institute Genome Sequencing Center for Infectious Disease"/>
            <person name="Wu L."/>
            <person name="Ma J."/>
        </authorList>
    </citation>
    <scope>NUCLEOTIDE SEQUENCE [LARGE SCALE GENOMIC DNA]</scope>
    <source>
        <strain evidence="2">NBRC 103632</strain>
    </source>
</reference>
<organism evidence="1 2">
    <name type="scientific">Methylobacterium tardum</name>
    <dbReference type="NCBI Taxonomy" id="374432"/>
    <lineage>
        <taxon>Bacteria</taxon>
        <taxon>Pseudomonadati</taxon>
        <taxon>Pseudomonadota</taxon>
        <taxon>Alphaproteobacteria</taxon>
        <taxon>Hyphomicrobiales</taxon>
        <taxon>Methylobacteriaceae</taxon>
        <taxon>Methylobacterium</taxon>
    </lineage>
</organism>